<dbReference type="SUPFAM" id="SSF46785">
    <property type="entry name" value="Winged helix' DNA-binding domain"/>
    <property type="match status" value="1"/>
</dbReference>
<dbReference type="InterPro" id="IPR036388">
    <property type="entry name" value="WH-like_DNA-bd_sf"/>
</dbReference>
<dbReference type="CDD" id="cd00090">
    <property type="entry name" value="HTH_ARSR"/>
    <property type="match status" value="1"/>
</dbReference>
<proteinExistence type="predicted"/>
<dbReference type="InterPro" id="IPR001845">
    <property type="entry name" value="HTH_ArsR_DNA-bd_dom"/>
</dbReference>
<dbReference type="InterPro" id="IPR036390">
    <property type="entry name" value="WH_DNA-bd_sf"/>
</dbReference>
<feature type="domain" description="HTH arsR-type" evidence="5">
    <location>
        <begin position="1"/>
        <end position="97"/>
    </location>
</feature>
<dbReference type="NCBIfam" id="NF033788">
    <property type="entry name" value="HTH_metalloreg"/>
    <property type="match status" value="1"/>
</dbReference>
<accession>A0ABP4YA00</accession>
<keyword evidence="1" id="KW-0805">Transcription regulation</keyword>
<feature type="compositionally biased region" description="Basic residues" evidence="4">
    <location>
        <begin position="112"/>
        <end position="125"/>
    </location>
</feature>
<dbReference type="EMBL" id="BAAANJ010000003">
    <property type="protein sequence ID" value="GAA1804230.1"/>
    <property type="molecule type" value="Genomic_DNA"/>
</dbReference>
<gene>
    <name evidence="6" type="ORF">GCM10009749_10510</name>
</gene>
<evidence type="ECO:0000256" key="3">
    <source>
        <dbReference type="ARBA" id="ARBA00023163"/>
    </source>
</evidence>
<evidence type="ECO:0000256" key="2">
    <source>
        <dbReference type="ARBA" id="ARBA00023125"/>
    </source>
</evidence>
<dbReference type="PANTHER" id="PTHR33154:SF33">
    <property type="entry name" value="TRANSCRIPTIONAL REPRESSOR SDPR"/>
    <property type="match status" value="1"/>
</dbReference>
<dbReference type="RefSeq" id="WP_344294168.1">
    <property type="nucleotide sequence ID" value="NZ_BAAANJ010000003.1"/>
</dbReference>
<organism evidence="6 7">
    <name type="scientific">Agromyces neolithicus</name>
    <dbReference type="NCBI Taxonomy" id="269420"/>
    <lineage>
        <taxon>Bacteria</taxon>
        <taxon>Bacillati</taxon>
        <taxon>Actinomycetota</taxon>
        <taxon>Actinomycetes</taxon>
        <taxon>Micrococcales</taxon>
        <taxon>Microbacteriaceae</taxon>
        <taxon>Agromyces</taxon>
    </lineage>
</organism>
<dbReference type="InterPro" id="IPR051081">
    <property type="entry name" value="HTH_MetalResp_TranReg"/>
</dbReference>
<keyword evidence="2" id="KW-0238">DNA-binding</keyword>
<evidence type="ECO:0000313" key="6">
    <source>
        <dbReference type="EMBL" id="GAA1804230.1"/>
    </source>
</evidence>
<dbReference type="InterPro" id="IPR011991">
    <property type="entry name" value="ArsR-like_HTH"/>
</dbReference>
<dbReference type="PROSITE" id="PS50987">
    <property type="entry name" value="HTH_ARSR_2"/>
    <property type="match status" value="1"/>
</dbReference>
<keyword evidence="7" id="KW-1185">Reference proteome</keyword>
<dbReference type="PRINTS" id="PR00778">
    <property type="entry name" value="HTHARSR"/>
</dbReference>
<dbReference type="PANTHER" id="PTHR33154">
    <property type="entry name" value="TRANSCRIPTIONAL REGULATOR, ARSR FAMILY"/>
    <property type="match status" value="1"/>
</dbReference>
<dbReference type="SMART" id="SM00418">
    <property type="entry name" value="HTH_ARSR"/>
    <property type="match status" value="1"/>
</dbReference>
<dbReference type="Pfam" id="PF01022">
    <property type="entry name" value="HTH_5"/>
    <property type="match status" value="1"/>
</dbReference>
<dbReference type="Gene3D" id="1.10.10.10">
    <property type="entry name" value="Winged helix-like DNA-binding domain superfamily/Winged helix DNA-binding domain"/>
    <property type="match status" value="1"/>
</dbReference>
<evidence type="ECO:0000259" key="5">
    <source>
        <dbReference type="PROSITE" id="PS50987"/>
    </source>
</evidence>
<evidence type="ECO:0000256" key="4">
    <source>
        <dbReference type="SAM" id="MobiDB-lite"/>
    </source>
</evidence>
<comment type="caution">
    <text evidence="6">The sequence shown here is derived from an EMBL/GenBank/DDBJ whole genome shotgun (WGS) entry which is preliminary data.</text>
</comment>
<name>A0ABP4YA00_9MICO</name>
<protein>
    <recommendedName>
        <fullName evidence="5">HTH arsR-type domain-containing protein</fullName>
    </recommendedName>
</protein>
<reference evidence="7" key="1">
    <citation type="journal article" date="2019" name="Int. J. Syst. Evol. Microbiol.">
        <title>The Global Catalogue of Microorganisms (GCM) 10K type strain sequencing project: providing services to taxonomists for standard genome sequencing and annotation.</title>
        <authorList>
            <consortium name="The Broad Institute Genomics Platform"/>
            <consortium name="The Broad Institute Genome Sequencing Center for Infectious Disease"/>
            <person name="Wu L."/>
            <person name="Ma J."/>
        </authorList>
    </citation>
    <scope>NUCLEOTIDE SEQUENCE [LARGE SCALE GENOMIC DNA]</scope>
    <source>
        <strain evidence="7">JCM 14322</strain>
    </source>
</reference>
<keyword evidence="3" id="KW-0804">Transcription</keyword>
<dbReference type="Proteomes" id="UP001500002">
    <property type="component" value="Unassembled WGS sequence"/>
</dbReference>
<sequence>MMHPFEIVAEPVRRRIIEVLAVGEHTVGNLNDVISFEFGVSRSAVSHHLRILRDEGVVTVRPDLQERWYMLEEDFLERLDHAVGALFLLWDHRYGSNVGRIPVPPVAPSRTPHAHRAGRKGRRGRRDSDAE</sequence>
<feature type="region of interest" description="Disordered" evidence="4">
    <location>
        <begin position="101"/>
        <end position="131"/>
    </location>
</feature>
<evidence type="ECO:0000313" key="7">
    <source>
        <dbReference type="Proteomes" id="UP001500002"/>
    </source>
</evidence>
<evidence type="ECO:0000256" key="1">
    <source>
        <dbReference type="ARBA" id="ARBA00023015"/>
    </source>
</evidence>